<evidence type="ECO:0000313" key="10">
    <source>
        <dbReference type="Proteomes" id="UP000013024"/>
    </source>
</evidence>
<accession>A0ABN0K357</accession>
<keyword evidence="4" id="KW-1003">Cell membrane</keyword>
<evidence type="ECO:0000256" key="1">
    <source>
        <dbReference type="ARBA" id="ARBA00004429"/>
    </source>
</evidence>
<evidence type="ECO:0000256" key="2">
    <source>
        <dbReference type="ARBA" id="ARBA00005632"/>
    </source>
</evidence>
<keyword evidence="6 8" id="KW-1133">Transmembrane helix</keyword>
<evidence type="ECO:0000313" key="9">
    <source>
        <dbReference type="EMBL" id="ENV97016.1"/>
    </source>
</evidence>
<reference evidence="9 10" key="1">
    <citation type="submission" date="2013-02" db="EMBL/GenBank/DDBJ databases">
        <title>The Genome Sequence of Acinetobacter calcoaceticus CIP 81.8.</title>
        <authorList>
            <consortium name="The Broad Institute Genome Sequencing Platform"/>
            <consortium name="The Broad Institute Genome Sequencing Center for Infectious Disease"/>
            <person name="Cerqueira G."/>
            <person name="Feldgarden M."/>
            <person name="Courvalin P."/>
            <person name="Perichon B."/>
            <person name="Grillot-Courvalin C."/>
            <person name="Clermont D."/>
            <person name="Rocha E."/>
            <person name="Yoon E.-J."/>
            <person name="Nemec A."/>
            <person name="Walker B."/>
            <person name="Young S.K."/>
            <person name="Zeng Q."/>
            <person name="Gargeya S."/>
            <person name="Fitzgerald M."/>
            <person name="Haas B."/>
            <person name="Abouelleil A."/>
            <person name="Alvarado L."/>
            <person name="Arachchi H.M."/>
            <person name="Berlin A.M."/>
            <person name="Chapman S.B."/>
            <person name="Dewar J."/>
            <person name="Goldberg J."/>
            <person name="Griggs A."/>
            <person name="Gujja S."/>
            <person name="Hansen M."/>
            <person name="Howarth C."/>
            <person name="Imamovic A."/>
            <person name="Larimer J."/>
            <person name="McCowan C."/>
            <person name="Murphy C."/>
            <person name="Neiman D."/>
            <person name="Pearson M."/>
            <person name="Priest M."/>
            <person name="Roberts A."/>
            <person name="Saif S."/>
            <person name="Shea T."/>
            <person name="Sisk P."/>
            <person name="Sykes S."/>
            <person name="Wortman J."/>
            <person name="Nusbaum C."/>
            <person name="Birren B."/>
        </authorList>
    </citation>
    <scope>NUCLEOTIDE SEQUENCE [LARGE SCALE GENOMIC DNA]</scope>
    <source>
        <strain evidence="9 10">CIP 81.8</strain>
    </source>
</reference>
<comment type="subcellular location">
    <subcellularLocation>
        <location evidence="1">Cell inner membrane</location>
        <topology evidence="1">Multi-pass membrane protein</topology>
    </subcellularLocation>
</comment>
<name>A0ABN0K357_ACICA</name>
<proteinExistence type="inferred from homology"/>
<dbReference type="Proteomes" id="UP000013024">
    <property type="component" value="Unassembled WGS sequence"/>
</dbReference>
<keyword evidence="7 8" id="KW-0472">Membrane</keyword>
<evidence type="ECO:0000256" key="3">
    <source>
        <dbReference type="ARBA" id="ARBA00021903"/>
    </source>
</evidence>
<evidence type="ECO:0000256" key="4">
    <source>
        <dbReference type="ARBA" id="ARBA00022475"/>
    </source>
</evidence>
<keyword evidence="10" id="KW-1185">Reference proteome</keyword>
<dbReference type="EMBL" id="APQI01000012">
    <property type="protein sequence ID" value="ENV97016.1"/>
    <property type="molecule type" value="Genomic_DNA"/>
</dbReference>
<feature type="transmembrane region" description="Helical" evidence="8">
    <location>
        <begin position="74"/>
        <end position="91"/>
    </location>
</feature>
<dbReference type="PANTHER" id="PTHR37819">
    <property type="entry name" value="PROTEIN PSIE"/>
    <property type="match status" value="1"/>
</dbReference>
<comment type="caution">
    <text evidence="9">The sequence shown here is derived from an EMBL/GenBank/DDBJ whole genome shotgun (WGS) entry which is preliminary data.</text>
</comment>
<evidence type="ECO:0000256" key="8">
    <source>
        <dbReference type="SAM" id="Phobius"/>
    </source>
</evidence>
<evidence type="ECO:0000256" key="7">
    <source>
        <dbReference type="ARBA" id="ARBA00023136"/>
    </source>
</evidence>
<sequence>MEFVLISKHSEANKDPTMPDPKKYERLLDRFGHYAVEAFHYLALFIIGCMVAWSAANTVFEILTIKKYASIDDILLLFIYLELGAMVGIYFKTNHMPVRFLIYVAITALTRLLISDIQHDHKADMDQVIITGSILILALSILVVRFASWNYPSVMKEKHAKTPTTLKPPQPQDDELA</sequence>
<protein>
    <recommendedName>
        <fullName evidence="3">Protein PsiE</fullName>
    </recommendedName>
</protein>
<feature type="transmembrane region" description="Helical" evidence="8">
    <location>
        <begin position="38"/>
        <end position="62"/>
    </location>
</feature>
<dbReference type="InterPro" id="IPR009315">
    <property type="entry name" value="P_starv_induced_PsiE"/>
</dbReference>
<comment type="similarity">
    <text evidence="2">Belongs to the PsiE family.</text>
</comment>
<dbReference type="Pfam" id="PF06146">
    <property type="entry name" value="PsiE"/>
    <property type="match status" value="1"/>
</dbReference>
<feature type="transmembrane region" description="Helical" evidence="8">
    <location>
        <begin position="126"/>
        <end position="147"/>
    </location>
</feature>
<evidence type="ECO:0000256" key="5">
    <source>
        <dbReference type="ARBA" id="ARBA00022692"/>
    </source>
</evidence>
<dbReference type="InterPro" id="IPR020948">
    <property type="entry name" value="P_starv_induced_PsiE-like"/>
</dbReference>
<evidence type="ECO:0000256" key="6">
    <source>
        <dbReference type="ARBA" id="ARBA00022989"/>
    </source>
</evidence>
<organism evidence="9 10">
    <name type="scientific">Acinetobacter calcoaceticus DSM 30006 = CIP 81.8</name>
    <dbReference type="NCBI Taxonomy" id="981331"/>
    <lineage>
        <taxon>Bacteria</taxon>
        <taxon>Pseudomonadati</taxon>
        <taxon>Pseudomonadota</taxon>
        <taxon>Gammaproteobacteria</taxon>
        <taxon>Moraxellales</taxon>
        <taxon>Moraxellaceae</taxon>
        <taxon>Acinetobacter</taxon>
        <taxon>Acinetobacter calcoaceticus/baumannii complex</taxon>
    </lineage>
</organism>
<dbReference type="PANTHER" id="PTHR37819:SF1">
    <property type="entry name" value="PROTEIN PSIE"/>
    <property type="match status" value="1"/>
</dbReference>
<keyword evidence="5 8" id="KW-0812">Transmembrane</keyword>
<feature type="transmembrane region" description="Helical" evidence="8">
    <location>
        <begin position="97"/>
        <end position="114"/>
    </location>
</feature>
<gene>
    <name evidence="9" type="ORF">F936_03695</name>
</gene>